<evidence type="ECO:0000259" key="18">
    <source>
        <dbReference type="PROSITE" id="PS50011"/>
    </source>
</evidence>
<evidence type="ECO:0000256" key="5">
    <source>
        <dbReference type="ARBA" id="ARBA00022737"/>
    </source>
</evidence>
<comment type="similarity">
    <text evidence="16">Belongs to the protein kinase superfamily. Tyr protein kinase family. Insulin receptor subfamily.</text>
</comment>
<evidence type="ECO:0000256" key="7">
    <source>
        <dbReference type="ARBA" id="ARBA00022777"/>
    </source>
</evidence>
<feature type="non-terminal residue" evidence="20">
    <location>
        <position position="1"/>
    </location>
</feature>
<evidence type="ECO:0000256" key="2">
    <source>
        <dbReference type="ARBA" id="ARBA00022553"/>
    </source>
</evidence>
<name>A0A8S3YDA7_9EUPU</name>
<dbReference type="Gene3D" id="1.10.510.10">
    <property type="entry name" value="Transferase(Phosphotransferase) domain 1"/>
    <property type="match status" value="1"/>
</dbReference>
<dbReference type="EMBL" id="CAJHNH020000088">
    <property type="protein sequence ID" value="CAG5115203.1"/>
    <property type="molecule type" value="Genomic_DNA"/>
</dbReference>
<keyword evidence="4 16" id="KW-0812">Transmembrane</keyword>
<dbReference type="GO" id="GO:0004714">
    <property type="term" value="F:transmembrane receptor protein tyrosine kinase activity"/>
    <property type="evidence" value="ECO:0007669"/>
    <property type="project" value="UniProtKB-EC"/>
</dbReference>
<dbReference type="InterPro" id="IPR011009">
    <property type="entry name" value="Kinase-like_dom_sf"/>
</dbReference>
<keyword evidence="6 15" id="KW-0547">Nucleotide-binding</keyword>
<dbReference type="Pfam" id="PF07714">
    <property type="entry name" value="PK_Tyr_Ser-Thr"/>
    <property type="match status" value="1"/>
</dbReference>
<evidence type="ECO:0000256" key="6">
    <source>
        <dbReference type="ARBA" id="ARBA00022741"/>
    </source>
</evidence>
<comment type="catalytic activity">
    <reaction evidence="14 16">
        <text>L-tyrosyl-[protein] + ATP = O-phospho-L-tyrosyl-[protein] + ADP + H(+)</text>
        <dbReference type="Rhea" id="RHEA:10596"/>
        <dbReference type="Rhea" id="RHEA-COMP:10136"/>
        <dbReference type="Rhea" id="RHEA-COMP:20101"/>
        <dbReference type="ChEBI" id="CHEBI:15378"/>
        <dbReference type="ChEBI" id="CHEBI:30616"/>
        <dbReference type="ChEBI" id="CHEBI:46858"/>
        <dbReference type="ChEBI" id="CHEBI:61978"/>
        <dbReference type="ChEBI" id="CHEBI:456216"/>
        <dbReference type="EC" id="2.7.10.1"/>
    </reaction>
</comment>
<reference evidence="20" key="1">
    <citation type="submission" date="2021-04" db="EMBL/GenBank/DDBJ databases">
        <authorList>
            <consortium name="Molecular Ecology Group"/>
        </authorList>
    </citation>
    <scope>NUCLEOTIDE SEQUENCE</scope>
</reference>
<dbReference type="Proteomes" id="UP000678393">
    <property type="component" value="Unassembled WGS sequence"/>
</dbReference>
<evidence type="ECO:0000256" key="11">
    <source>
        <dbReference type="ARBA" id="ARBA00023137"/>
    </source>
</evidence>
<evidence type="ECO:0000313" key="20">
    <source>
        <dbReference type="EMBL" id="CAG5115203.1"/>
    </source>
</evidence>
<dbReference type="OrthoDB" id="65481at2759"/>
<evidence type="ECO:0000256" key="14">
    <source>
        <dbReference type="ARBA" id="ARBA00051243"/>
    </source>
</evidence>
<dbReference type="PROSITE" id="PS00107">
    <property type="entry name" value="PROTEIN_KINASE_ATP"/>
    <property type="match status" value="1"/>
</dbReference>
<dbReference type="GO" id="GO:0032006">
    <property type="term" value="P:regulation of TOR signaling"/>
    <property type="evidence" value="ECO:0007669"/>
    <property type="project" value="TreeGrafter"/>
</dbReference>
<keyword evidence="13" id="KW-0325">Glycoprotein</keyword>
<feature type="domain" description="Fibronectin type-III" evidence="19">
    <location>
        <begin position="39"/>
        <end position="136"/>
    </location>
</feature>
<feature type="transmembrane region" description="Helical" evidence="17">
    <location>
        <begin position="1771"/>
        <end position="1794"/>
    </location>
</feature>
<dbReference type="InterPro" id="IPR050122">
    <property type="entry name" value="RTK"/>
</dbReference>
<feature type="domain" description="Fibronectin type-III" evidence="19">
    <location>
        <begin position="1000"/>
        <end position="1104"/>
    </location>
</feature>
<evidence type="ECO:0000313" key="21">
    <source>
        <dbReference type="Proteomes" id="UP000678393"/>
    </source>
</evidence>
<keyword evidence="5" id="KW-0677">Repeat</keyword>
<dbReference type="Gene3D" id="2.60.40.10">
    <property type="entry name" value="Immunoglobulins"/>
    <property type="match status" value="5"/>
</dbReference>
<keyword evidence="7" id="KW-0418">Kinase</keyword>
<dbReference type="PRINTS" id="PR00109">
    <property type="entry name" value="TYRKINASE"/>
</dbReference>
<dbReference type="PROSITE" id="PS00239">
    <property type="entry name" value="RECEPTOR_TYR_KIN_II"/>
    <property type="match status" value="1"/>
</dbReference>
<dbReference type="FunFam" id="1.10.510.10:FF:000341">
    <property type="entry name" value="Tyrosine-protein kinase receptor"/>
    <property type="match status" value="1"/>
</dbReference>
<gene>
    <name evidence="20" type="ORF">CUNI_LOCUS761</name>
</gene>
<dbReference type="InterPro" id="IPR000719">
    <property type="entry name" value="Prot_kinase_dom"/>
</dbReference>
<evidence type="ECO:0000256" key="16">
    <source>
        <dbReference type="RuleBase" id="RU000312"/>
    </source>
</evidence>
<comment type="subcellular location">
    <subcellularLocation>
        <location evidence="1">Membrane</location>
        <topology evidence="1">Single-pass membrane protein</topology>
    </subcellularLocation>
</comment>
<dbReference type="InterPro" id="IPR013783">
    <property type="entry name" value="Ig-like_fold"/>
</dbReference>
<feature type="binding site" evidence="15">
    <location>
        <position position="1890"/>
    </location>
    <ligand>
        <name>ATP</name>
        <dbReference type="ChEBI" id="CHEBI:30616"/>
    </ligand>
</feature>
<keyword evidence="3" id="KW-0808">Transferase</keyword>
<dbReference type="CDD" id="cd00063">
    <property type="entry name" value="FN3"/>
    <property type="match status" value="6"/>
</dbReference>
<keyword evidence="11" id="KW-0829">Tyrosine-protein kinase</keyword>
<evidence type="ECO:0000256" key="4">
    <source>
        <dbReference type="ARBA" id="ARBA00022692"/>
    </source>
</evidence>
<feature type="domain" description="Fibronectin type-III" evidence="19">
    <location>
        <begin position="529"/>
        <end position="632"/>
    </location>
</feature>
<dbReference type="GO" id="GO:0005886">
    <property type="term" value="C:plasma membrane"/>
    <property type="evidence" value="ECO:0007669"/>
    <property type="project" value="TreeGrafter"/>
</dbReference>
<keyword evidence="21" id="KW-1185">Reference proteome</keyword>
<comment type="caution">
    <text evidence="20">The sequence shown here is derived from an EMBL/GenBank/DDBJ whole genome shotgun (WGS) entry which is preliminary data.</text>
</comment>
<evidence type="ECO:0000256" key="13">
    <source>
        <dbReference type="ARBA" id="ARBA00023180"/>
    </source>
</evidence>
<keyword evidence="2 16" id="KW-0597">Phosphoprotein</keyword>
<dbReference type="SMART" id="SM00060">
    <property type="entry name" value="FN3"/>
    <property type="match status" value="8"/>
</dbReference>
<feature type="domain" description="Protein kinase" evidence="18">
    <location>
        <begin position="1855"/>
        <end position="2136"/>
    </location>
</feature>
<dbReference type="InterPro" id="IPR011042">
    <property type="entry name" value="6-blade_b-propeller_TolB-like"/>
</dbReference>
<dbReference type="SUPFAM" id="SSF56112">
    <property type="entry name" value="Protein kinase-like (PK-like)"/>
    <property type="match status" value="1"/>
</dbReference>
<dbReference type="PANTHER" id="PTHR24416">
    <property type="entry name" value="TYROSINE-PROTEIN KINASE RECEPTOR"/>
    <property type="match status" value="1"/>
</dbReference>
<evidence type="ECO:0000256" key="17">
    <source>
        <dbReference type="SAM" id="Phobius"/>
    </source>
</evidence>
<feature type="domain" description="Fibronectin type-III" evidence="19">
    <location>
        <begin position="1516"/>
        <end position="1621"/>
    </location>
</feature>
<dbReference type="GO" id="GO:0043235">
    <property type="term" value="C:receptor complex"/>
    <property type="evidence" value="ECO:0007669"/>
    <property type="project" value="TreeGrafter"/>
</dbReference>
<dbReference type="GO" id="GO:0005524">
    <property type="term" value="F:ATP binding"/>
    <property type="evidence" value="ECO:0007669"/>
    <property type="project" value="UniProtKB-UniRule"/>
</dbReference>
<evidence type="ECO:0000256" key="10">
    <source>
        <dbReference type="ARBA" id="ARBA00023136"/>
    </source>
</evidence>
<keyword evidence="9 17" id="KW-1133">Transmembrane helix</keyword>
<proteinExistence type="inferred from homology"/>
<keyword evidence="10 17" id="KW-0472">Membrane</keyword>
<dbReference type="GO" id="GO:0007169">
    <property type="term" value="P:cell surface receptor protein tyrosine kinase signaling pathway"/>
    <property type="evidence" value="ECO:0007669"/>
    <property type="project" value="InterPro"/>
</dbReference>
<sequence length="2148" mass="240117">SVNITGPQSVNNDEIKNCIQGCIFALDEYADNVKEVLGVLHRPTLVISSLGHSSLTLEWGTRVMENVTYKVHKRLVDMDSGWHLHANTHFWVDGRIDLADLHPYVTYKFKVLALLSSLPEHILESPETVHITTLPFGAPSTAPQITSLTTPSPRVISLTWTPPPFTNGKVLSYRIYVQAVNHPQLNLTTIEVPCNATSWLLDQLQSSQKYVISLSAWNAQGEGPKSSRVTTTPNIGNLSANETPYLILATANRIVRRTILDVVQYGPQFSKTLHETADESIVIRGISLHVRRQLILATDSSGSVSLISLKDNSSNTNLYPSIFDPGAVSVDWLADRAYVASKDRIYSCPLDKDLCVVVVRGLSKPASVVKVDPINGYLYYIINGLGKGLYRIALGAISHLWTNPYSFPAVPATSPRLIVPMSDLQTHVIDFYNVRLYVINNTAKVMMAAFLDGSNMRPFHEKIVSSAFSQVSSMVFYNQTFIWTDSKKMYVEEYESRFQNYRHNELLFFTPPYTGMDVFHPSAQPMPVPSSAPDSVDAFFTRDRVVIRWLPPPLLQYQGHGAFMNWTYELQFSRSNENGDIVSAPKEYNISTLNLTVSNLSPDTMYAIKIRARSDAGNGPWSRNFIGRTLKQDGLSVLMGLAGGQIVQKDLTDGTEKNVVNFFSDATDIDWHGDIIIWVTTSGSLSVFNRTSQQKRHLVSAYKAYCAAYDWLGHKVYWSEPGQGMIRRSDINGITNEYIRQTSARDLAVDAVNGRLYWATQHSIETCRLNGDEHQDIFNLPYFSGRHVISLTLDFDSGKVLWYVKGYDSQGVFMADLITAGTLGQPSVSWERGGEFRSISSSSGLKYFSQRLFWLTEQNSLVVGDSQCNYTSNISFHSNLTSFTVIHPSMHSYPAHIPADKVKVIPDPIKSEDITTQGDWSNFNLTWPRSTEVTHGVVFFKVFVEVGRENKHFITPKHWNEISGLSPYTQLVVSIQPYTYWGYADPTTVSVRSPMSKPTAPLSPEVYVILHKTAAAAPDQSLAADFRWMAPQLTNGIISYHLVTHWIGDQPDAKVTVVKVKGTARHFILAPLVKAQTYNFKVSACTEAGCGPDSVTKTAVTNALNPIPMLLVATKQGLSLMETDSEHNSTIVLTSTPPEAVTFLSQEEPRVFWLDIQNKVYEKSGISSEEVVSLGGTGQDITVDWISRTVYTVESVSPEQNRVMQFNIDTTDYKLLLSRPTRIGSIIADPYNSAILWTEMTSSGQGQVMSANITTGEVHMVLQGARRSNNSRKACSCPQNLNIAPVIAMDYKGHDGTIEIVFADRTTGAIYSSDITGCHCTKIIQPTPWKRLGLPPSLLAVDHLRVSWYNQTEGKLYSVTKAMGDGLVIHDVGDLQDIVAYGSHLQFLPDSRCLEPGKFEFTLEHMQVESTSIRLHLPTPVRSVECQRVSAPRNKYTIYYRKVKVLKTGTTSDDCHAELSLCEKQKSYSSVVELKGLEPYTQYLIQVAISNYYTENLSELMSKPLFLTTKFGVPYAARNVVASPLNPESIIVTWQPPVKYNGPPEHVSYIVQFSTVTAEGHILRETENMINAESSDELIETILKDLAPNHVYSIKVQTCTNRTMCNSTDVIQTKTFMTPSDITFLNTTSHSVQIRWMSPPDNGILSHQIFYAVIKILFLFAVSHPDQPLPPTVSHLKSGAYEVRWEKPADNGAPVTHYMLEYRNVESGTWKEAYNGSIERWLVESSKLKQGKSYIFRVAAVNSEGIGLFSDNSTVFLAAPYAVESSVIDHITIGVIAGIAVLLLSLILAVVLVIRKQYKKKKIQQFIIRGPDTELATLRELPRTAFQTSNTLYAMNIQCTDEEIAKLPHFSRSQLVLTMFLGSGAFGEVFEGLAKNILGDSTGETKCAVKTLRKSALEHEKEEFLKEALLMKNFRHEHILSLLGVCLDNDPQFIIMELMEGGDLLSFLRSCRATTAHPASLLLPDLVKICVHVARGCKYLEDMHFVHRDLAARNCLVSSKSTANMIVKIGDFGLARDIYKNDYYRKEGEGLLPVRWMSPESLVDGFFTTQSDIWAFGVLMWEVVTLGQQPYPARTNIEVLHFVRDRGKLERPDKCADEMYSLMNKCWDFLADHRPSFADLLAELETFQEKCSHMTLAEIAQFSPSVTG</sequence>
<evidence type="ECO:0000259" key="19">
    <source>
        <dbReference type="PROSITE" id="PS50853"/>
    </source>
</evidence>
<dbReference type="CDD" id="cd05044">
    <property type="entry name" value="PTKc_c-ros"/>
    <property type="match status" value="1"/>
</dbReference>
<dbReference type="SMART" id="SM00135">
    <property type="entry name" value="LY"/>
    <property type="match status" value="3"/>
</dbReference>
<dbReference type="InterPro" id="IPR003961">
    <property type="entry name" value="FN3_dom"/>
</dbReference>
<dbReference type="SUPFAM" id="SSF63825">
    <property type="entry name" value="YWTD domain"/>
    <property type="match status" value="3"/>
</dbReference>
<dbReference type="InterPro" id="IPR001245">
    <property type="entry name" value="Ser-Thr/Tyr_kinase_cat_dom"/>
</dbReference>
<dbReference type="PANTHER" id="PTHR24416:SF527">
    <property type="entry name" value="PROTO-ONCOGENE TYROSINE-PROTEIN KINASE ROS"/>
    <property type="match status" value="1"/>
</dbReference>
<keyword evidence="8 15" id="KW-0067">ATP-binding</keyword>
<dbReference type="EC" id="2.7.10.1" evidence="16"/>
<dbReference type="PROSITE" id="PS00109">
    <property type="entry name" value="PROTEIN_KINASE_TYR"/>
    <property type="match status" value="1"/>
</dbReference>
<evidence type="ECO:0000256" key="15">
    <source>
        <dbReference type="PROSITE-ProRule" id="PRU10141"/>
    </source>
</evidence>
<dbReference type="SMART" id="SM00219">
    <property type="entry name" value="TyrKc"/>
    <property type="match status" value="1"/>
</dbReference>
<dbReference type="InterPro" id="IPR000033">
    <property type="entry name" value="LDLR_classB_rpt"/>
</dbReference>
<dbReference type="Gene3D" id="2.120.10.30">
    <property type="entry name" value="TolB, C-terminal domain"/>
    <property type="match status" value="3"/>
</dbReference>
<feature type="non-terminal residue" evidence="20">
    <location>
        <position position="2148"/>
    </location>
</feature>
<protein>
    <recommendedName>
        <fullName evidence="16">Tyrosine-protein kinase receptor</fullName>
        <ecNumber evidence="16">2.7.10.1</ecNumber>
    </recommendedName>
</protein>
<evidence type="ECO:0000256" key="12">
    <source>
        <dbReference type="ARBA" id="ARBA00023170"/>
    </source>
</evidence>
<dbReference type="InterPro" id="IPR036116">
    <property type="entry name" value="FN3_sf"/>
</dbReference>
<dbReference type="Pfam" id="PF00041">
    <property type="entry name" value="fn3"/>
    <property type="match status" value="4"/>
</dbReference>
<dbReference type="InterPro" id="IPR008266">
    <property type="entry name" value="Tyr_kinase_AS"/>
</dbReference>
<dbReference type="Gene3D" id="3.30.200.20">
    <property type="entry name" value="Phosphorylase Kinase, domain 1"/>
    <property type="match status" value="1"/>
</dbReference>
<evidence type="ECO:0000256" key="3">
    <source>
        <dbReference type="ARBA" id="ARBA00022679"/>
    </source>
</evidence>
<feature type="domain" description="Fibronectin type-III" evidence="19">
    <location>
        <begin position="1667"/>
        <end position="1760"/>
    </location>
</feature>
<accession>A0A8S3YDA7</accession>
<dbReference type="SUPFAM" id="SSF49265">
    <property type="entry name" value="Fibronectin type III"/>
    <property type="match status" value="5"/>
</dbReference>
<evidence type="ECO:0000256" key="8">
    <source>
        <dbReference type="ARBA" id="ARBA00022840"/>
    </source>
</evidence>
<dbReference type="InterPro" id="IPR002011">
    <property type="entry name" value="Tyr_kinase_rcpt_2_CS"/>
</dbReference>
<evidence type="ECO:0000256" key="9">
    <source>
        <dbReference type="ARBA" id="ARBA00022989"/>
    </source>
</evidence>
<dbReference type="PROSITE" id="PS50011">
    <property type="entry name" value="PROTEIN_KINASE_DOM"/>
    <property type="match status" value="1"/>
</dbReference>
<feature type="domain" description="Fibronectin type-III" evidence="19">
    <location>
        <begin position="139"/>
        <end position="236"/>
    </location>
</feature>
<dbReference type="InterPro" id="IPR020635">
    <property type="entry name" value="Tyr_kinase_cat_dom"/>
</dbReference>
<dbReference type="PROSITE" id="PS50853">
    <property type="entry name" value="FN3"/>
    <property type="match status" value="6"/>
</dbReference>
<keyword evidence="12 16" id="KW-0675">Receptor</keyword>
<organism evidence="20 21">
    <name type="scientific">Candidula unifasciata</name>
    <dbReference type="NCBI Taxonomy" id="100452"/>
    <lineage>
        <taxon>Eukaryota</taxon>
        <taxon>Metazoa</taxon>
        <taxon>Spiralia</taxon>
        <taxon>Lophotrochozoa</taxon>
        <taxon>Mollusca</taxon>
        <taxon>Gastropoda</taxon>
        <taxon>Heterobranchia</taxon>
        <taxon>Euthyneura</taxon>
        <taxon>Panpulmonata</taxon>
        <taxon>Eupulmonata</taxon>
        <taxon>Stylommatophora</taxon>
        <taxon>Helicina</taxon>
        <taxon>Helicoidea</taxon>
        <taxon>Geomitridae</taxon>
        <taxon>Candidula</taxon>
    </lineage>
</organism>
<evidence type="ECO:0000256" key="1">
    <source>
        <dbReference type="ARBA" id="ARBA00004167"/>
    </source>
</evidence>
<dbReference type="InterPro" id="IPR017441">
    <property type="entry name" value="Protein_kinase_ATP_BS"/>
</dbReference>